<dbReference type="Pfam" id="PF04450">
    <property type="entry name" value="BSP"/>
    <property type="match status" value="1"/>
</dbReference>
<dbReference type="Proteomes" id="UP000288805">
    <property type="component" value="Unassembled WGS sequence"/>
</dbReference>
<sequence length="203" mass="22744">MASRHMVLLSCFVFLAALHGIQAVHYAVTNNAGSSAGGVRFTNEIGIPYSRQTLVSATDSLWTVFQQNTPAERKTVQKVSLIIESMDGVAYASNNEIHWNGNGQAPGGLIEGIADFVRLKANYAPSHWVQPGQGDRWDQGYDVTARFLDYCNSLRNGFVSGNRYYCDYLLRIVFLPYFGIIFLTHRPPLMTLHIQIWLTGKLR</sequence>
<evidence type="ECO:0000313" key="2">
    <source>
        <dbReference type="EMBL" id="RVW49639.1"/>
    </source>
</evidence>
<feature type="signal peptide" evidence="1">
    <location>
        <begin position="1"/>
        <end position="23"/>
    </location>
</feature>
<organism evidence="2 3">
    <name type="scientific">Vitis vinifera</name>
    <name type="common">Grape</name>
    <dbReference type="NCBI Taxonomy" id="29760"/>
    <lineage>
        <taxon>Eukaryota</taxon>
        <taxon>Viridiplantae</taxon>
        <taxon>Streptophyta</taxon>
        <taxon>Embryophyta</taxon>
        <taxon>Tracheophyta</taxon>
        <taxon>Spermatophyta</taxon>
        <taxon>Magnoliopsida</taxon>
        <taxon>eudicotyledons</taxon>
        <taxon>Gunneridae</taxon>
        <taxon>Pentapetalae</taxon>
        <taxon>rosids</taxon>
        <taxon>Vitales</taxon>
        <taxon>Vitaceae</taxon>
        <taxon>Viteae</taxon>
        <taxon>Vitis</taxon>
    </lineage>
</organism>
<evidence type="ECO:0000313" key="3">
    <source>
        <dbReference type="Proteomes" id="UP000288805"/>
    </source>
</evidence>
<proteinExistence type="predicted"/>
<dbReference type="PANTHER" id="PTHR33321">
    <property type="match status" value="1"/>
</dbReference>
<dbReference type="AlphaFoldDB" id="A0A438EPG7"/>
<dbReference type="InterPro" id="IPR007541">
    <property type="entry name" value="Uncharacterised_BSP"/>
</dbReference>
<dbReference type="PANTHER" id="PTHR33321:SF12">
    <property type="entry name" value="PLANT BASIC SECRETORY PROTEIN (BSP) FAMILY PROTEIN"/>
    <property type="match status" value="1"/>
</dbReference>
<gene>
    <name evidence="2" type="ORF">CK203_076721</name>
</gene>
<protein>
    <submittedName>
        <fullName evidence="2">Uncharacterized protein</fullName>
    </submittedName>
</protein>
<keyword evidence="1" id="KW-0732">Signal</keyword>
<name>A0A438EPG7_VITVI</name>
<comment type="caution">
    <text evidence="2">The sequence shown here is derived from an EMBL/GenBank/DDBJ whole genome shotgun (WGS) entry which is preliminary data.</text>
</comment>
<reference evidence="2 3" key="1">
    <citation type="journal article" date="2018" name="PLoS Genet.">
        <title>Population sequencing reveals clonal diversity and ancestral inbreeding in the grapevine cultivar Chardonnay.</title>
        <authorList>
            <person name="Roach M.J."/>
            <person name="Johnson D.L."/>
            <person name="Bohlmann J."/>
            <person name="van Vuuren H.J."/>
            <person name="Jones S.J."/>
            <person name="Pretorius I.S."/>
            <person name="Schmidt S.A."/>
            <person name="Borneman A.R."/>
        </authorList>
    </citation>
    <scope>NUCLEOTIDE SEQUENCE [LARGE SCALE GENOMIC DNA]</scope>
    <source>
        <strain evidence="3">cv. Chardonnay</strain>
        <tissue evidence="2">Leaf</tissue>
    </source>
</reference>
<dbReference type="EMBL" id="QGNW01001221">
    <property type="protein sequence ID" value="RVW49639.1"/>
    <property type="molecule type" value="Genomic_DNA"/>
</dbReference>
<accession>A0A438EPG7</accession>
<evidence type="ECO:0000256" key="1">
    <source>
        <dbReference type="SAM" id="SignalP"/>
    </source>
</evidence>
<feature type="chain" id="PRO_5019274481" evidence="1">
    <location>
        <begin position="24"/>
        <end position="203"/>
    </location>
</feature>